<dbReference type="RefSeq" id="WP_307328098.1">
    <property type="nucleotide sequence ID" value="NZ_JAUSUG010000015.1"/>
</dbReference>
<proteinExistence type="predicted"/>
<evidence type="ECO:0000313" key="3">
    <source>
        <dbReference type="EMBL" id="MDQ0256257.1"/>
    </source>
</evidence>
<dbReference type="Proteomes" id="UP001230005">
    <property type="component" value="Unassembled WGS sequence"/>
</dbReference>
<keyword evidence="2" id="KW-0472">Membrane</keyword>
<keyword evidence="4" id="KW-1185">Reference proteome</keyword>
<reference evidence="3 4" key="1">
    <citation type="submission" date="2023-07" db="EMBL/GenBank/DDBJ databases">
        <title>Genomic Encyclopedia of Type Strains, Phase IV (KMG-IV): sequencing the most valuable type-strain genomes for metagenomic binning, comparative biology and taxonomic classification.</title>
        <authorList>
            <person name="Goeker M."/>
        </authorList>
    </citation>
    <scope>NUCLEOTIDE SEQUENCE [LARGE SCALE GENOMIC DNA]</scope>
    <source>
        <strain evidence="3 4">DSM 9768</strain>
    </source>
</reference>
<name>A0ABT9ZZR9_9BACI</name>
<evidence type="ECO:0000256" key="1">
    <source>
        <dbReference type="SAM" id="MobiDB-lite"/>
    </source>
</evidence>
<keyword evidence="2" id="KW-1133">Transmembrane helix</keyword>
<evidence type="ECO:0000313" key="4">
    <source>
        <dbReference type="Proteomes" id="UP001230005"/>
    </source>
</evidence>
<feature type="transmembrane region" description="Helical" evidence="2">
    <location>
        <begin position="27"/>
        <end position="45"/>
    </location>
</feature>
<protein>
    <submittedName>
        <fullName evidence="3">Stage III sporulation protein AG</fullName>
    </submittedName>
</protein>
<keyword evidence="2" id="KW-0812">Transmembrane</keyword>
<gene>
    <name evidence="3" type="ORF">J2S74_003675</name>
</gene>
<dbReference type="InterPro" id="IPR014195">
    <property type="entry name" value="Spore_III_AG"/>
</dbReference>
<dbReference type="EMBL" id="JAUSUG010000015">
    <property type="protein sequence ID" value="MDQ0256257.1"/>
    <property type="molecule type" value="Genomic_DNA"/>
</dbReference>
<feature type="region of interest" description="Disordered" evidence="1">
    <location>
        <begin position="121"/>
        <end position="145"/>
    </location>
</feature>
<dbReference type="NCBIfam" id="TIGR02830">
    <property type="entry name" value="spore_III_AG"/>
    <property type="match status" value="1"/>
</dbReference>
<comment type="caution">
    <text evidence="3">The sequence shown here is derived from an EMBL/GenBank/DDBJ whole genome shotgun (WGS) entry which is preliminary data.</text>
</comment>
<evidence type="ECO:0000256" key="2">
    <source>
        <dbReference type="SAM" id="Phobius"/>
    </source>
</evidence>
<sequence length="216" mass="24483">MGENKNDSNLFRSINLNTSGKKINVKYLFVLLILGVMFMMIGTFMQSNNEPSTVPVMNEQEEEISEVFMSNEEPAELNTMSDYEAFYETRLERALESVVGISDVTVMVNLAESERTVFKSNTSTKEQFTEETDREGGTREVHDTTKEEQVVITRSGDKEEPLIERIEKPDIRGVLVVANGVENIQVKNWVIEAVSRVLDVPTHRVSVLPKKSEEES</sequence>
<accession>A0ABT9ZZR9</accession>
<feature type="compositionally biased region" description="Basic and acidic residues" evidence="1">
    <location>
        <begin position="134"/>
        <end position="145"/>
    </location>
</feature>
<organism evidence="3 4">
    <name type="scientific">Evansella vedderi</name>
    <dbReference type="NCBI Taxonomy" id="38282"/>
    <lineage>
        <taxon>Bacteria</taxon>
        <taxon>Bacillati</taxon>
        <taxon>Bacillota</taxon>
        <taxon>Bacilli</taxon>
        <taxon>Bacillales</taxon>
        <taxon>Bacillaceae</taxon>
        <taxon>Evansella</taxon>
    </lineage>
</organism>